<evidence type="ECO:0000256" key="1">
    <source>
        <dbReference type="ARBA" id="ARBA00023157"/>
    </source>
</evidence>
<dbReference type="WBParaSite" id="BXY_0495300.1">
    <property type="protein sequence ID" value="BXY_0495300.1"/>
    <property type="gene ID" value="BXY_0495300"/>
</dbReference>
<dbReference type="OrthoDB" id="5891468at2759"/>
<dbReference type="AlphaFoldDB" id="A0A1I7RW40"/>
<dbReference type="InterPro" id="IPR008139">
    <property type="entry name" value="SaposinB_dom"/>
</dbReference>
<feature type="region of interest" description="Disordered" evidence="2">
    <location>
        <begin position="143"/>
        <end position="166"/>
    </location>
</feature>
<evidence type="ECO:0000313" key="7">
    <source>
        <dbReference type="Proteomes" id="UP000095284"/>
    </source>
</evidence>
<dbReference type="SMR" id="A0A1I7RW40"/>
<dbReference type="Proteomes" id="UP000582659">
    <property type="component" value="Unassembled WGS sequence"/>
</dbReference>
<feature type="domain" description="Saposin B-type" evidence="4">
    <location>
        <begin position="48"/>
        <end position="137"/>
    </location>
</feature>
<feature type="chain" id="PRO_5035359490" evidence="3">
    <location>
        <begin position="17"/>
        <end position="166"/>
    </location>
</feature>
<dbReference type="PROSITE" id="PS50015">
    <property type="entry name" value="SAP_B"/>
    <property type="match status" value="1"/>
</dbReference>
<dbReference type="InterPro" id="IPR011001">
    <property type="entry name" value="Saposin-like"/>
</dbReference>
<accession>A0A1I7RW40</accession>
<keyword evidence="1" id="KW-1015">Disulfide bond</keyword>
<dbReference type="PHI-base" id="PHI:9702"/>
<evidence type="ECO:0000259" key="4">
    <source>
        <dbReference type="PROSITE" id="PS50015"/>
    </source>
</evidence>
<dbReference type="SUPFAM" id="SSF47862">
    <property type="entry name" value="Saposin"/>
    <property type="match status" value="1"/>
</dbReference>
<dbReference type="Gene3D" id="1.10.225.10">
    <property type="entry name" value="Saposin-like"/>
    <property type="match status" value="1"/>
</dbReference>
<sequence length="166" mass="18404">MRSLLFALLVLGSVSAGSLKVPHDDLTMAMEVVDALKEVDFEQLEHQYNPICEACKLGFTITKRVIGDVNNLTKESLEKALEITCFFIPRHLPGRKEFCEKIIPGVIDLVYHIIKEVDNGIYPERDCQLILLCPRQPTTAVPTEAPCTTTPATTTTAPVEPITIPE</sequence>
<keyword evidence="8" id="KW-1185">Reference proteome</keyword>
<dbReference type="Proteomes" id="UP000659654">
    <property type="component" value="Unassembled WGS sequence"/>
</dbReference>
<proteinExistence type="predicted"/>
<dbReference type="EMBL" id="CAJFCV020000002">
    <property type="protein sequence ID" value="CAG9095089.1"/>
    <property type="molecule type" value="Genomic_DNA"/>
</dbReference>
<dbReference type="Proteomes" id="UP000095284">
    <property type="component" value="Unplaced"/>
</dbReference>
<protein>
    <submittedName>
        <fullName evidence="5">(pine wood nematode) hypothetical protein</fullName>
    </submittedName>
    <submittedName>
        <fullName evidence="9">Saposin B-type domain-containing protein</fullName>
    </submittedName>
</protein>
<evidence type="ECO:0000256" key="2">
    <source>
        <dbReference type="SAM" id="MobiDB-lite"/>
    </source>
</evidence>
<feature type="signal peptide" evidence="3">
    <location>
        <begin position="1"/>
        <end position="16"/>
    </location>
</feature>
<dbReference type="EMBL" id="CAJFDI010000002">
    <property type="protein sequence ID" value="CAD5214529.1"/>
    <property type="molecule type" value="Genomic_DNA"/>
</dbReference>
<name>A0A1I7RW40_BURXY</name>
<evidence type="ECO:0000313" key="5">
    <source>
        <dbReference type="EMBL" id="CAD5214529.1"/>
    </source>
</evidence>
<gene>
    <name evidence="5" type="ORF">BXYJ_LOCUS3575</name>
</gene>
<keyword evidence="3" id="KW-0732">Signal</keyword>
<evidence type="ECO:0000313" key="8">
    <source>
        <dbReference type="Proteomes" id="UP000659654"/>
    </source>
</evidence>
<evidence type="ECO:0000256" key="3">
    <source>
        <dbReference type="SAM" id="SignalP"/>
    </source>
</evidence>
<reference evidence="9" key="1">
    <citation type="submission" date="2016-11" db="UniProtKB">
        <authorList>
            <consortium name="WormBaseParasite"/>
        </authorList>
    </citation>
    <scope>IDENTIFICATION</scope>
</reference>
<reference evidence="6" key="2">
    <citation type="submission" date="2020-08" db="EMBL/GenBank/DDBJ databases">
        <authorList>
            <person name="Kikuchi T."/>
        </authorList>
    </citation>
    <scope>NUCLEOTIDE SEQUENCE</scope>
    <source>
        <strain evidence="5">Ka4C1</strain>
    </source>
</reference>
<evidence type="ECO:0000313" key="9">
    <source>
        <dbReference type="WBParaSite" id="BXY_0495300.1"/>
    </source>
</evidence>
<evidence type="ECO:0000313" key="6">
    <source>
        <dbReference type="EMBL" id="CAG9095089.1"/>
    </source>
</evidence>
<organism evidence="7 9">
    <name type="scientific">Bursaphelenchus xylophilus</name>
    <name type="common">Pinewood nematode worm</name>
    <name type="synonym">Aphelenchoides xylophilus</name>
    <dbReference type="NCBI Taxonomy" id="6326"/>
    <lineage>
        <taxon>Eukaryota</taxon>
        <taxon>Metazoa</taxon>
        <taxon>Ecdysozoa</taxon>
        <taxon>Nematoda</taxon>
        <taxon>Chromadorea</taxon>
        <taxon>Rhabditida</taxon>
        <taxon>Tylenchina</taxon>
        <taxon>Tylenchomorpha</taxon>
        <taxon>Aphelenchoidea</taxon>
        <taxon>Aphelenchoididae</taxon>
        <taxon>Bursaphelenchus</taxon>
    </lineage>
</organism>